<evidence type="ECO:0000259" key="1">
    <source>
        <dbReference type="Pfam" id="PF08984"/>
    </source>
</evidence>
<evidence type="ECO:0000313" key="3">
    <source>
        <dbReference type="Proteomes" id="UP001597244"/>
    </source>
</evidence>
<dbReference type="InterPro" id="IPR038062">
    <property type="entry name" value="ScdA-like_N_sf"/>
</dbReference>
<reference evidence="3" key="1">
    <citation type="journal article" date="2019" name="Int. J. Syst. Evol. Microbiol.">
        <title>The Global Catalogue of Microorganisms (GCM) 10K type strain sequencing project: providing services to taxonomists for standard genome sequencing and annotation.</title>
        <authorList>
            <consortium name="The Broad Institute Genomics Platform"/>
            <consortium name="The Broad Institute Genome Sequencing Center for Infectious Disease"/>
            <person name="Wu L."/>
            <person name="Ma J."/>
        </authorList>
    </citation>
    <scope>NUCLEOTIDE SEQUENCE [LARGE SCALE GENOMIC DNA]</scope>
    <source>
        <strain evidence="3">CCM 8951</strain>
    </source>
</reference>
<comment type="caution">
    <text evidence="2">The sequence shown here is derived from an EMBL/GenBank/DDBJ whole genome shotgun (WGS) entry which is preliminary data.</text>
</comment>
<dbReference type="EMBL" id="JBHTOF010000020">
    <property type="protein sequence ID" value="MFD1464846.1"/>
    <property type="molecule type" value="Genomic_DNA"/>
</dbReference>
<evidence type="ECO:0000313" key="2">
    <source>
        <dbReference type="EMBL" id="MFD1464846.1"/>
    </source>
</evidence>
<dbReference type="RefSeq" id="WP_125576026.1">
    <property type="nucleotide sequence ID" value="NZ_JBHTOF010000020.1"/>
</dbReference>
<organism evidence="2 3">
    <name type="scientific">Lapidilactobacillus mulanensis</name>
    <dbReference type="NCBI Taxonomy" id="2485999"/>
    <lineage>
        <taxon>Bacteria</taxon>
        <taxon>Bacillati</taxon>
        <taxon>Bacillota</taxon>
        <taxon>Bacilli</taxon>
        <taxon>Lactobacillales</taxon>
        <taxon>Lactobacillaceae</taxon>
        <taxon>Lapidilactobacillus</taxon>
    </lineage>
</organism>
<dbReference type="SUPFAM" id="SSF140683">
    <property type="entry name" value="SP0561-like"/>
    <property type="match status" value="1"/>
</dbReference>
<feature type="domain" description="DUF1858" evidence="1">
    <location>
        <begin position="5"/>
        <end position="62"/>
    </location>
</feature>
<dbReference type="Gene3D" id="1.10.3910.10">
    <property type="entry name" value="SP0561-like"/>
    <property type="match status" value="1"/>
</dbReference>
<protein>
    <submittedName>
        <fullName evidence="2">DUF1858 domain-containing protein</fullName>
    </submittedName>
</protein>
<sequence length="77" mass="8506">MTQKIDLDMTVYELVQAVPEIVPIMVDMGLDGVTNPAMLKTAGRFMTLRKGAQMKKIPLDKLTASIEAAGFEVEKHE</sequence>
<name>A0ABW4DP46_9LACO</name>
<accession>A0ABW4DP46</accession>
<dbReference type="Pfam" id="PF08984">
    <property type="entry name" value="DUF1858"/>
    <property type="match status" value="1"/>
</dbReference>
<gene>
    <name evidence="2" type="ORF">ACFQ4L_01900</name>
</gene>
<dbReference type="Proteomes" id="UP001597244">
    <property type="component" value="Unassembled WGS sequence"/>
</dbReference>
<dbReference type="InterPro" id="IPR015077">
    <property type="entry name" value="DUF1858"/>
</dbReference>
<proteinExistence type="predicted"/>
<keyword evidence="3" id="KW-1185">Reference proteome</keyword>